<proteinExistence type="predicted"/>
<dbReference type="AlphaFoldDB" id="A0A858ZTI4"/>
<dbReference type="EMBL" id="CP051298">
    <property type="protein sequence ID" value="QKD43791.1"/>
    <property type="molecule type" value="Genomic_DNA"/>
</dbReference>
<accession>A0A858ZTI4</accession>
<name>A0A858ZTI4_9BURK</name>
<reference evidence="1 2" key="1">
    <citation type="submission" date="2020-05" db="EMBL/GenBank/DDBJ databases">
        <title>Complete genome sequence of Alicycliphilus denitrificans DP3.</title>
        <authorList>
            <person name="Chen X."/>
        </authorList>
    </citation>
    <scope>NUCLEOTIDE SEQUENCE [LARGE SCALE GENOMIC DNA]</scope>
    <source>
        <strain evidence="1 2">DP3</strain>
    </source>
</reference>
<dbReference type="RefSeq" id="WP_168727847.1">
    <property type="nucleotide sequence ID" value="NZ_CP051298.1"/>
</dbReference>
<sequence>MIEHLEDEVRDELASSKHGQTRAVAVMHVNGDRLEVLGRIGPGGTIRLGYSYCGVRMERKTLLTLVCPEQSCPCRVASRANWHRHQGIVIPATPPRFQPVARPLIEEVEIRANGRCCQARPALFRCLTPCPHAVHSAIPMQKTGWDLFEAGRCIAGGVLKNPETGLWVPLLPTLEAAQTWLAAQ</sequence>
<dbReference type="Proteomes" id="UP000500755">
    <property type="component" value="Chromosome"/>
</dbReference>
<evidence type="ECO:0000313" key="2">
    <source>
        <dbReference type="Proteomes" id="UP000500755"/>
    </source>
</evidence>
<evidence type="ECO:0000313" key="1">
    <source>
        <dbReference type="EMBL" id="QKD43791.1"/>
    </source>
</evidence>
<protein>
    <submittedName>
        <fullName evidence="1">Uncharacterized protein</fullName>
    </submittedName>
</protein>
<organism evidence="1 2">
    <name type="scientific">Alicycliphilus denitrificans</name>
    <dbReference type="NCBI Taxonomy" id="179636"/>
    <lineage>
        <taxon>Bacteria</taxon>
        <taxon>Pseudomonadati</taxon>
        <taxon>Pseudomonadota</taxon>
        <taxon>Betaproteobacteria</taxon>
        <taxon>Burkholderiales</taxon>
        <taxon>Comamonadaceae</taxon>
        <taxon>Alicycliphilus</taxon>
    </lineage>
</organism>
<gene>
    <name evidence="1" type="ORF">HF896_09295</name>
</gene>